<dbReference type="AlphaFoldDB" id="A0A4R6PJ41"/>
<dbReference type="EMBL" id="SNXI01000006">
    <property type="protein sequence ID" value="TDP37623.1"/>
    <property type="molecule type" value="Genomic_DNA"/>
</dbReference>
<dbReference type="GO" id="GO:0016787">
    <property type="term" value="F:hydrolase activity"/>
    <property type="evidence" value="ECO:0007669"/>
    <property type="project" value="UniProtKB-ARBA"/>
</dbReference>
<evidence type="ECO:0000256" key="1">
    <source>
        <dbReference type="SAM" id="SignalP"/>
    </source>
</evidence>
<evidence type="ECO:0000313" key="3">
    <source>
        <dbReference type="Proteomes" id="UP000295531"/>
    </source>
</evidence>
<dbReference type="InterPro" id="IPR017850">
    <property type="entry name" value="Alkaline_phosphatase_core_sf"/>
</dbReference>
<organism evidence="2 3">
    <name type="scientific">Idiomarina aquatica</name>
    <dbReference type="NCBI Taxonomy" id="1327752"/>
    <lineage>
        <taxon>Bacteria</taxon>
        <taxon>Pseudomonadati</taxon>
        <taxon>Pseudomonadota</taxon>
        <taxon>Gammaproteobacteria</taxon>
        <taxon>Alteromonadales</taxon>
        <taxon>Idiomarinaceae</taxon>
        <taxon>Idiomarina</taxon>
    </lineage>
</organism>
<dbReference type="PANTHER" id="PTHR10151:SF120">
    <property type="entry name" value="BIS(5'-ADENOSYL)-TRIPHOSPHATASE"/>
    <property type="match status" value="1"/>
</dbReference>
<feature type="chain" id="PRO_5020640641" evidence="1">
    <location>
        <begin position="19"/>
        <end position="400"/>
    </location>
</feature>
<reference evidence="2 3" key="1">
    <citation type="submission" date="2019-03" db="EMBL/GenBank/DDBJ databases">
        <title>Freshwater and sediment microbial communities from various areas in North America, analyzing microbe dynamics in response to fracking.</title>
        <authorList>
            <person name="Lamendella R."/>
        </authorList>
    </citation>
    <scope>NUCLEOTIDE SEQUENCE [LARGE SCALE GENOMIC DNA]</scope>
    <source>
        <strain evidence="2 3">18_TX</strain>
    </source>
</reference>
<sequence length="400" mass="44827">MKRFLLSLCLFFSLTALAEEQTVVLISIDGFRHDYIEKHDAKNIRAIAEAGVRAEGLIPVYPSKTFPNHLSIVTGQYPANHGIVDNNFYDKERQQRYRMGDGVEDSTWLTTLPIWNLAEFQGVKAATFFWPESEARINGRTASYYYNYSTPTPNRQRVEQIIDWLKLPAAARPRIVTGYFSVVDTMGHRFGPDAHQVKGAVQHVDQLIGELWQRLNNEVDVPVNLILVSDHGMTPIKADQMIDEDSLPVDKSLFETVNSQTRFMLYAKEGTTEAQIAAQRERLLKLPNKTFSIESNQVLSSLGVKPGPRKADIILAAEAPVTFTGRPPESRKDGGTHGFYGNRDMDGIFITAGPAINANAELDRFSNIHIYPFMAELLGLELMTEIDGDSEVLAPLINNN</sequence>
<keyword evidence="3" id="KW-1185">Reference proteome</keyword>
<dbReference type="PANTHER" id="PTHR10151">
    <property type="entry name" value="ECTONUCLEOTIDE PYROPHOSPHATASE/PHOSPHODIESTERASE"/>
    <property type="match status" value="1"/>
</dbReference>
<name>A0A4R6PJ41_9GAMM</name>
<feature type="signal peptide" evidence="1">
    <location>
        <begin position="1"/>
        <end position="18"/>
    </location>
</feature>
<dbReference type="SUPFAM" id="SSF53649">
    <property type="entry name" value="Alkaline phosphatase-like"/>
    <property type="match status" value="1"/>
</dbReference>
<dbReference type="Proteomes" id="UP000295531">
    <property type="component" value="Unassembled WGS sequence"/>
</dbReference>
<protein>
    <submittedName>
        <fullName evidence="2">Putative AlkP superfamily pyrophosphatase or phosphodiesterase</fullName>
    </submittedName>
</protein>
<dbReference type="Gene3D" id="3.30.1360.180">
    <property type="match status" value="1"/>
</dbReference>
<proteinExistence type="predicted"/>
<evidence type="ECO:0000313" key="2">
    <source>
        <dbReference type="EMBL" id="TDP37623.1"/>
    </source>
</evidence>
<dbReference type="CDD" id="cd16018">
    <property type="entry name" value="Enpp"/>
    <property type="match status" value="1"/>
</dbReference>
<dbReference type="Pfam" id="PF01663">
    <property type="entry name" value="Phosphodiest"/>
    <property type="match status" value="1"/>
</dbReference>
<keyword evidence="1" id="KW-0732">Signal</keyword>
<dbReference type="Gene3D" id="3.40.720.10">
    <property type="entry name" value="Alkaline Phosphatase, subunit A"/>
    <property type="match status" value="1"/>
</dbReference>
<dbReference type="InterPro" id="IPR002591">
    <property type="entry name" value="Phosphodiest/P_Trfase"/>
</dbReference>
<dbReference type="OrthoDB" id="9771966at2"/>
<accession>A0A4R6PJ41</accession>
<dbReference type="RefSeq" id="WP_133539474.1">
    <property type="nucleotide sequence ID" value="NZ_SNXI01000006.1"/>
</dbReference>
<gene>
    <name evidence="2" type="ORF">DEU29_10686</name>
</gene>
<comment type="caution">
    <text evidence="2">The sequence shown here is derived from an EMBL/GenBank/DDBJ whole genome shotgun (WGS) entry which is preliminary data.</text>
</comment>